<feature type="domain" description="Transcription regulator PadR C-terminal" evidence="2">
    <location>
        <begin position="95"/>
        <end position="176"/>
    </location>
</feature>
<dbReference type="InterPro" id="IPR018309">
    <property type="entry name" value="Tscrpt_reg_PadR_C"/>
</dbReference>
<evidence type="ECO:0000259" key="2">
    <source>
        <dbReference type="Pfam" id="PF10400"/>
    </source>
</evidence>
<evidence type="ECO:0000259" key="1">
    <source>
        <dbReference type="Pfam" id="PF03551"/>
    </source>
</evidence>
<dbReference type="Proteomes" id="UP000184363">
    <property type="component" value="Unassembled WGS sequence"/>
</dbReference>
<dbReference type="STRING" id="1848.SAMN05443637_120111"/>
<dbReference type="Pfam" id="PF10400">
    <property type="entry name" value="Vir_act_alpha_C"/>
    <property type="match status" value="1"/>
</dbReference>
<dbReference type="EMBL" id="FRAP01000020">
    <property type="protein sequence ID" value="SHL19247.1"/>
    <property type="molecule type" value="Genomic_DNA"/>
</dbReference>
<dbReference type="PANTHER" id="PTHR43252">
    <property type="entry name" value="TRANSCRIPTIONAL REGULATOR YQJI"/>
    <property type="match status" value="1"/>
</dbReference>
<keyword evidence="4" id="KW-1185">Reference proteome</keyword>
<gene>
    <name evidence="3" type="ORF">SAMN05443637_120111</name>
</gene>
<evidence type="ECO:0000313" key="4">
    <source>
        <dbReference type="Proteomes" id="UP000184363"/>
    </source>
</evidence>
<dbReference type="InterPro" id="IPR036388">
    <property type="entry name" value="WH-like_DNA-bd_sf"/>
</dbReference>
<feature type="domain" description="Transcription regulator PadR N-terminal" evidence="1">
    <location>
        <begin position="12"/>
        <end position="83"/>
    </location>
</feature>
<dbReference type="InterPro" id="IPR036390">
    <property type="entry name" value="WH_DNA-bd_sf"/>
</dbReference>
<dbReference type="Pfam" id="PF03551">
    <property type="entry name" value="PadR"/>
    <property type="match status" value="1"/>
</dbReference>
<accession>A0A1M6YLZ4</accession>
<sequence>MYDADMSLPHALLGLLIVRPRSGYELTKEFESHIGRHAWAAGHTSIYPELNRMAENGLVEVTHEGARGSRTYAATEAGRAELRRWMFDRDRSRKVRNEEVLRMFLISALDPDDAVAYLRGIAEESAEKAAELAKLLAATGPIVQGDPEKFGLLAAEYGRRQYEAVHGWAEWAITQITGQAAEESRSSRATAS</sequence>
<proteinExistence type="predicted"/>
<name>A0A1M6YLZ4_PSETH</name>
<dbReference type="AlphaFoldDB" id="A0A1M6YLZ4"/>
<organism evidence="3 4">
    <name type="scientific">Pseudonocardia thermophila</name>
    <dbReference type="NCBI Taxonomy" id="1848"/>
    <lineage>
        <taxon>Bacteria</taxon>
        <taxon>Bacillati</taxon>
        <taxon>Actinomycetota</taxon>
        <taxon>Actinomycetes</taxon>
        <taxon>Pseudonocardiales</taxon>
        <taxon>Pseudonocardiaceae</taxon>
        <taxon>Pseudonocardia</taxon>
    </lineage>
</organism>
<dbReference type="SUPFAM" id="SSF46785">
    <property type="entry name" value="Winged helix' DNA-binding domain"/>
    <property type="match status" value="1"/>
</dbReference>
<dbReference type="InterPro" id="IPR005149">
    <property type="entry name" value="Tscrpt_reg_PadR_N"/>
</dbReference>
<reference evidence="3 4" key="1">
    <citation type="submission" date="2016-11" db="EMBL/GenBank/DDBJ databases">
        <authorList>
            <person name="Jaros S."/>
            <person name="Januszkiewicz K."/>
            <person name="Wedrychowicz H."/>
        </authorList>
    </citation>
    <scope>NUCLEOTIDE SEQUENCE [LARGE SCALE GENOMIC DNA]</scope>
    <source>
        <strain evidence="3 4">DSM 43832</strain>
    </source>
</reference>
<protein>
    <submittedName>
        <fullName evidence="3">Transcriptional regulator, PadR family</fullName>
    </submittedName>
</protein>
<evidence type="ECO:0000313" key="3">
    <source>
        <dbReference type="EMBL" id="SHL19247.1"/>
    </source>
</evidence>
<dbReference type="PANTHER" id="PTHR43252:SF4">
    <property type="entry name" value="TRANSCRIPTIONAL REGULATORY PROTEIN"/>
    <property type="match status" value="1"/>
</dbReference>
<dbReference type="Gene3D" id="1.10.10.10">
    <property type="entry name" value="Winged helix-like DNA-binding domain superfamily/Winged helix DNA-binding domain"/>
    <property type="match status" value="1"/>
</dbReference>